<evidence type="ECO:0000313" key="5">
    <source>
        <dbReference type="EMBL" id="KSU23107.1"/>
    </source>
</evidence>
<reference evidence="1" key="8">
    <citation type="submission" date="2023-09" db="EMBL/GenBank/DDBJ databases">
        <title>Complete Genomes and Methylome analysis of Lactococcus lactis subs lactis strains.</title>
        <authorList>
            <person name="Fomenkov A."/>
            <person name="McDonnell B."/>
            <person name="Sun L."/>
            <person name="Van Sinderen D."/>
            <person name="Roberts R.J."/>
        </authorList>
    </citation>
    <scope>NUCLEOTIDE SEQUENCE</scope>
    <source>
        <strain evidence="1">229</strain>
    </source>
</reference>
<dbReference type="Proteomes" id="UP001055586">
    <property type="component" value="Chromosome"/>
</dbReference>
<dbReference type="EMBL" id="LKLU01000008">
    <property type="protein sequence ID" value="KSU23107.1"/>
    <property type="molecule type" value="Genomic_DNA"/>
</dbReference>
<evidence type="ECO:0000313" key="10">
    <source>
        <dbReference type="Proteomes" id="UP000053058"/>
    </source>
</evidence>
<evidence type="ECO:0000313" key="12">
    <source>
        <dbReference type="Proteomes" id="UP000054230"/>
    </source>
</evidence>
<protein>
    <submittedName>
        <fullName evidence="7">Uncharacterized protein</fullName>
    </submittedName>
</protein>
<evidence type="ECO:0000313" key="2">
    <source>
        <dbReference type="EMBL" id="ARD99574.1"/>
    </source>
</evidence>
<evidence type="ECO:0000313" key="8">
    <source>
        <dbReference type="EMBL" id="WNO28786.1"/>
    </source>
</evidence>
<evidence type="ECO:0000313" key="6">
    <source>
        <dbReference type="EMBL" id="KSU27698.1"/>
    </source>
</evidence>
<dbReference type="RefSeq" id="WP_003132356.1">
    <property type="nucleotide sequence ID" value="NZ_BJMA01000003.1"/>
</dbReference>
<evidence type="ECO:0000313" key="1">
    <source>
        <dbReference type="EMBL" id="ARD96874.1"/>
    </source>
</evidence>
<dbReference type="Proteomes" id="UP000663169">
    <property type="component" value="Chromosome"/>
</dbReference>
<reference evidence="14" key="2">
    <citation type="submission" date="2016-08" db="EMBL/GenBank/DDBJ databases">
        <title>Comparative genomics of Lactococcus lactis strain WFLU12 isolated from the gastrointestinal tract of wild olive flounder (Paralichythys olivaceus).</title>
        <authorList>
            <person name="Nguyen T.L."/>
            <person name="Kim D.-H."/>
        </authorList>
    </citation>
    <scope>NUCLEOTIDE SEQUENCE [LARGE SCALE GENOMIC DNA]</scope>
    <source>
        <strain evidence="14">WFLU12</strain>
    </source>
</reference>
<reference evidence="8" key="7">
    <citation type="submission" date="2023-04" db="EMBL/GenBank/DDBJ databases">
        <authorList>
            <person name="McDonnell B."/>
        </authorList>
    </citation>
    <scope>NUCLEOTIDE SEQUENCE</scope>
    <source>
        <strain evidence="8">223</strain>
    </source>
</reference>
<evidence type="ECO:0000313" key="4">
    <source>
        <dbReference type="EMBL" id="KSU10942.1"/>
    </source>
</evidence>
<gene>
    <name evidence="7" type="ORF">CYU10_000489</name>
    <name evidence="3" type="ORF">KF282_2484</name>
    <name evidence="8" type="ORF">LL223_03145</name>
    <name evidence="1" type="ORF">LL229_1993</name>
    <name evidence="2" type="ORF">LL275_1947</name>
    <name evidence="4" type="ORF">LMG8520_0911</name>
    <name evidence="5" type="ORF">M20_0374</name>
    <name evidence="6" type="ORF">N42_0925</name>
</gene>
<dbReference type="EMBL" id="LKLP01000053">
    <property type="protein sequence ID" value="KSU10942.1"/>
    <property type="molecule type" value="Genomic_DNA"/>
</dbReference>
<dbReference type="GeneID" id="89634819"/>
<dbReference type="Proteomes" id="UP000192085">
    <property type="component" value="Chromosome"/>
</dbReference>
<dbReference type="Proteomes" id="UP000234865">
    <property type="component" value="Unassembled WGS sequence"/>
</dbReference>
<dbReference type="Proteomes" id="UP000052991">
    <property type="component" value="Unassembled WGS sequence"/>
</dbReference>
<evidence type="ECO:0000313" key="13">
    <source>
        <dbReference type="Proteomes" id="UP000192085"/>
    </source>
</evidence>
<evidence type="ECO:0000313" key="9">
    <source>
        <dbReference type="Proteomes" id="UP000052991"/>
    </source>
</evidence>
<dbReference type="Proteomes" id="UP000053058">
    <property type="component" value="Unassembled WGS sequence"/>
</dbReference>
<reference evidence="8" key="6">
    <citation type="journal article" date="2020" name="Mol. Microbiol.">
        <title>The CWPS Rubik's cube: Linking diversity of cell wall polysaccharide structures with the encoded biosynthetic machinery of selected Lactococcus lactis strains.</title>
        <authorList>
            <person name="Mahony J."/>
            <person name="Frantzen C."/>
            <person name="Vinogradov E."/>
            <person name="Sadovskaya I."/>
            <person name="Theodorou I."/>
            <person name="Kelleher P."/>
            <person name="Chapot-Chartier M.P."/>
            <person name="Cambillau C."/>
            <person name="Holo H."/>
            <person name="van Sinderen D."/>
        </authorList>
    </citation>
    <scope>NUCLEOTIDE SEQUENCE</scope>
    <source>
        <strain evidence="8">223</strain>
    </source>
</reference>
<evidence type="ECO:0000313" key="14">
    <source>
        <dbReference type="Proteomes" id="UP000234865"/>
    </source>
</evidence>
<accession>A0A0H1RKE4</accession>
<reference evidence="2 13" key="4">
    <citation type="journal article" date="2017" name="BMC Genomics">
        <title>Comparative and functional genomics of the Lactococcus lactis taxon; insights into evolution and niche adaptation.</title>
        <authorList>
            <person name="Kelleher P."/>
            <person name="Bottacini F."/>
            <person name="Mahony J."/>
            <person name="Kilcawley K.N."/>
            <person name="van Sinderen D."/>
        </authorList>
    </citation>
    <scope>NUCLEOTIDE SEQUENCE [LARGE SCALE GENOMIC DNA]</scope>
    <source>
        <strain evidence="2 13">275</strain>
    </source>
</reference>
<dbReference type="EMBL" id="CP090823">
    <property type="protein sequence ID" value="ARD96874.1"/>
    <property type="molecule type" value="Genomic_DNA"/>
</dbReference>
<dbReference type="PATRIC" id="fig|1360.100.peg.2681"/>
<proteinExistence type="predicted"/>
<evidence type="ECO:0000313" key="11">
    <source>
        <dbReference type="Proteomes" id="UP000053719"/>
    </source>
</evidence>
<organism evidence="7 14">
    <name type="scientific">Lactococcus lactis subsp. lactis</name>
    <name type="common">Streptococcus lactis</name>
    <dbReference type="NCBI Taxonomy" id="1360"/>
    <lineage>
        <taxon>Bacteria</taxon>
        <taxon>Bacillati</taxon>
        <taxon>Bacillota</taxon>
        <taxon>Bacilli</taxon>
        <taxon>Lactobacillales</taxon>
        <taxon>Streptococcaceae</taxon>
        <taxon>Lactococcus</taxon>
    </lineage>
</organism>
<dbReference type="Proteomes" id="UP000054230">
    <property type="component" value="Unassembled WGS sequence"/>
</dbReference>
<dbReference type="EMBL" id="LKLN01000086">
    <property type="protein sequence ID" value="KSU02066.1"/>
    <property type="molecule type" value="Genomic_DNA"/>
</dbReference>
<sequence>MSDIQLITIFNTSATETPNQLKTYQVMDDNSLRLFQVSSASN</sequence>
<reference evidence="3" key="5">
    <citation type="journal article" date="2017" name="Genome Announc.">
        <title>Draft Genome Sequences of 24 Lactococcus lactis Strains.</title>
        <authorList>
            <person name="Backus L."/>
            <person name="Wels M."/>
            <person name="Boekhorst J."/>
            <person name="Dijkstra A.R."/>
            <person name="Beerthuyzen M."/>
            <person name="Kelly W.J."/>
            <person name="Siezen R.J."/>
            <person name="van Hijum S.A."/>
            <person name="Bachmann H."/>
        </authorList>
    </citation>
    <scope>NUCLEOTIDE SEQUENCE</scope>
    <source>
        <strain evidence="3">KF282</strain>
        <strain evidence="4">LMG8520</strain>
        <strain evidence="5">M20</strain>
        <strain evidence="6">N42</strain>
    </source>
</reference>
<dbReference type="EMBL" id="LKLW01000069">
    <property type="protein sequence ID" value="KSU27698.1"/>
    <property type="molecule type" value="Genomic_DNA"/>
</dbReference>
<dbReference type="EMBL" id="PKRZ01000001">
    <property type="protein sequence ID" value="PUA16136.1"/>
    <property type="molecule type" value="Genomic_DNA"/>
</dbReference>
<evidence type="ECO:0000313" key="7">
    <source>
        <dbReference type="EMBL" id="PUA16136.1"/>
    </source>
</evidence>
<name>A0A0H1RKE4_LACLL</name>
<reference evidence="9 10" key="1">
    <citation type="submission" date="2015-10" db="EMBL/GenBank/DDBJ databases">
        <title>Draft Genome Sequences of 11 Lactococcus lactis subspecies cremoris strains.</title>
        <authorList>
            <person name="Wels M."/>
            <person name="Backus L."/>
            <person name="Boekhorst J."/>
            <person name="Dijkstra A."/>
            <person name="Beerthuizen M."/>
            <person name="Kelly W."/>
            <person name="Siezen R."/>
            <person name="Bachmann H."/>
            <person name="Van Hijum S."/>
        </authorList>
    </citation>
    <scope>NUCLEOTIDE SEQUENCE [LARGE SCALE GENOMIC DNA]</scope>
    <source>
        <strain evidence="10">KF282</strain>
        <strain evidence="12">LMG8520</strain>
        <strain evidence="11">M20</strain>
        <strain evidence="9">N42</strain>
    </source>
</reference>
<dbReference type="AlphaFoldDB" id="A0A0H1RKE4"/>
<dbReference type="EMBL" id="CP015897">
    <property type="protein sequence ID" value="ARD99574.1"/>
    <property type="molecule type" value="Genomic_DNA"/>
</dbReference>
<dbReference type="EMBL" id="CP031926">
    <property type="protein sequence ID" value="WNO28786.1"/>
    <property type="molecule type" value="Genomic_DNA"/>
</dbReference>
<reference evidence="7" key="3">
    <citation type="submission" date="2016-08" db="EMBL/GenBank/DDBJ databases">
        <title>Genome-wide comparison reveals a probiotic strain Lactococcus lactis WFLU12 isolated from the gastrointestinal tract of olive flounder (Paralichythys olivaceus) harboring genes supporting probiotic action.</title>
        <authorList>
            <person name="Nguyen T.L."/>
        </authorList>
    </citation>
    <scope>NUCLEOTIDE SEQUENCE</scope>
    <source>
        <strain evidence="7">WFLU12</strain>
    </source>
</reference>
<dbReference type="Proteomes" id="UP000053719">
    <property type="component" value="Unassembled WGS sequence"/>
</dbReference>
<evidence type="ECO:0000313" key="3">
    <source>
        <dbReference type="EMBL" id="KSU02066.1"/>
    </source>
</evidence>